<comment type="caution">
    <text evidence="2">The sequence shown here is derived from an EMBL/GenBank/DDBJ whole genome shotgun (WGS) entry which is preliminary data.</text>
</comment>
<reference evidence="2" key="1">
    <citation type="submission" date="2020-05" db="EMBL/GenBank/DDBJ databases">
        <authorList>
            <consortium name="Genoscope - CEA"/>
            <person name="William W."/>
        </authorList>
    </citation>
    <scope>NUCLEOTIDE SEQUENCE [LARGE SCALE GENOMIC DNA]</scope>
    <source>
        <strain evidence="2">PCC 7821</strain>
    </source>
</reference>
<feature type="transmembrane region" description="Helical" evidence="1">
    <location>
        <begin position="437"/>
        <end position="460"/>
    </location>
</feature>
<protein>
    <recommendedName>
        <fullName evidence="4">Glycosyltransferase RgtA/B/C/D-like domain-containing protein</fullName>
    </recommendedName>
</protein>
<keyword evidence="3" id="KW-1185">Reference proteome</keyword>
<feature type="transmembrane region" description="Helical" evidence="1">
    <location>
        <begin position="230"/>
        <end position="247"/>
    </location>
</feature>
<evidence type="ECO:0008006" key="4">
    <source>
        <dbReference type="Google" id="ProtNLM"/>
    </source>
</evidence>
<feature type="transmembrane region" description="Helical" evidence="1">
    <location>
        <begin position="298"/>
        <end position="318"/>
    </location>
</feature>
<keyword evidence="1" id="KW-0472">Membrane</keyword>
<evidence type="ECO:0000256" key="1">
    <source>
        <dbReference type="SAM" id="Phobius"/>
    </source>
</evidence>
<evidence type="ECO:0000313" key="2">
    <source>
        <dbReference type="EMBL" id="CAC5343999.1"/>
    </source>
</evidence>
<dbReference type="RefSeq" id="WP_026796730.1">
    <property type="nucleotide sequence ID" value="NZ_LR812490.1"/>
</dbReference>
<sequence>MLSFLLLTPCVVLWLVFYAQGQFWRQSLLSAFVVWGLLITGITEFLSLFNYFTIASVLGVWLFLNFILIFLYVKTYSLPGLDLLRFTKEQLKMRSKFLLFVLMSVIFIVVIIGLIAILSPPNNWDSMDYHLSRVVHWIQNHSIKHYPTSYTPQLYQNPWSEYVILHFQILTGGDYLANFVQWFSMVGSIIGISLIAQQLGANFNGQIFAAVFVATIPMGILQASNTQNDYVLAFWLVCLAHFILSAIQQKDRINWVNAFYIGSTTGLAILSKGTSYFYVLPFLIWFGLYSLKQLKWQFWKPNLIIAIITISLNISHYFRNYQVFGSFLGSPGDYRNGVINLSTLISNVLRNVALHLGSPFGFINGRFNKLIHVIHDILGININDPQTTFSSVFAVPGGWSTLGIWGNENNAPNLLHTLLILIFLLIFCFRKDLKKNYYLVSYLTVVVSGFLIFCLLVKWQIWHSRLHLPLFVLFSAFLGLMLSQIKPKIVVQLILVVFILSSLPWLFLNKYRPIFHPTNSILVVNRMDQYFSNRPELLEPFKETVKFLNSQNCPKIGLQMGNDAWEYPLWVMLQNSQPQNLEIRHINVDNASAKLAETSPHSNFVPCRIIQMRTKRSGQKSHENIIFKDQTYQQQWEKEPIAIFKPESP</sequence>
<proteinExistence type="predicted"/>
<feature type="transmembrane region" description="Helical" evidence="1">
    <location>
        <begin position="466"/>
        <end position="482"/>
    </location>
</feature>
<keyword evidence="1" id="KW-0812">Transmembrane</keyword>
<feature type="transmembrane region" description="Helical" evidence="1">
    <location>
        <begin position="489"/>
        <end position="508"/>
    </location>
</feature>
<feature type="transmembrane region" description="Helical" evidence="1">
    <location>
        <begin position="175"/>
        <end position="195"/>
    </location>
</feature>
<feature type="transmembrane region" description="Helical" evidence="1">
    <location>
        <begin position="45"/>
        <end position="73"/>
    </location>
</feature>
<gene>
    <name evidence="2" type="ORF">PLAN_40414</name>
</gene>
<feature type="transmembrane region" description="Helical" evidence="1">
    <location>
        <begin position="207"/>
        <end position="224"/>
    </location>
</feature>
<feature type="transmembrane region" description="Helical" evidence="1">
    <location>
        <begin position="97"/>
        <end position="118"/>
    </location>
</feature>
<feature type="transmembrane region" description="Helical" evidence="1">
    <location>
        <begin position="414"/>
        <end position="430"/>
    </location>
</feature>
<feature type="transmembrane region" description="Helical" evidence="1">
    <location>
        <begin position="254"/>
        <end position="270"/>
    </location>
</feature>
<dbReference type="AlphaFoldDB" id="A0A6J7ZNW4"/>
<dbReference type="EMBL" id="CZCZ02000014">
    <property type="protein sequence ID" value="CAC5343999.1"/>
    <property type="molecule type" value="Genomic_DNA"/>
</dbReference>
<dbReference type="Proteomes" id="UP000196521">
    <property type="component" value="Chromosome"/>
</dbReference>
<dbReference type="EMBL" id="LR812490">
    <property type="protein sequence ID" value="CAC5343999.1"/>
    <property type="molecule type" value="Genomic_DNA"/>
</dbReference>
<keyword evidence="1" id="KW-1133">Transmembrane helix</keyword>
<accession>A0A6J7ZNW4</accession>
<evidence type="ECO:0000313" key="3">
    <source>
        <dbReference type="Proteomes" id="UP000196521"/>
    </source>
</evidence>
<organism evidence="2 3">
    <name type="scientific">Planktothrix rubescens CCAP 1459/22</name>
    <dbReference type="NCBI Taxonomy" id="329571"/>
    <lineage>
        <taxon>Bacteria</taxon>
        <taxon>Bacillati</taxon>
        <taxon>Cyanobacteriota</taxon>
        <taxon>Cyanophyceae</taxon>
        <taxon>Oscillatoriophycideae</taxon>
        <taxon>Oscillatoriales</taxon>
        <taxon>Microcoleaceae</taxon>
        <taxon>Planktothrix</taxon>
    </lineage>
</organism>
<name>A0A6J7ZNW4_PLARU</name>